<accession>A0A0R2PBG8</accession>
<keyword evidence="5 7" id="KW-1133">Transmembrane helix</keyword>
<feature type="transmembrane region" description="Helical" evidence="7">
    <location>
        <begin position="69"/>
        <end position="88"/>
    </location>
</feature>
<dbReference type="InterPro" id="IPR022764">
    <property type="entry name" value="Peptidase_S54_rhomboid_dom"/>
</dbReference>
<feature type="transmembrane region" description="Helical" evidence="7">
    <location>
        <begin position="94"/>
        <end position="114"/>
    </location>
</feature>
<proteinExistence type="inferred from homology"/>
<keyword evidence="6 7" id="KW-0472">Membrane</keyword>
<evidence type="ECO:0000256" key="4">
    <source>
        <dbReference type="ARBA" id="ARBA00022801"/>
    </source>
</evidence>
<dbReference type="GO" id="GO:0016020">
    <property type="term" value="C:membrane"/>
    <property type="evidence" value="ECO:0007669"/>
    <property type="project" value="UniProtKB-SubCell"/>
</dbReference>
<dbReference type="InterPro" id="IPR035952">
    <property type="entry name" value="Rhomboid-like_sf"/>
</dbReference>
<evidence type="ECO:0000256" key="7">
    <source>
        <dbReference type="SAM" id="Phobius"/>
    </source>
</evidence>
<evidence type="ECO:0000256" key="1">
    <source>
        <dbReference type="ARBA" id="ARBA00004141"/>
    </source>
</evidence>
<dbReference type="InterPro" id="IPR050925">
    <property type="entry name" value="Rhomboid_protease_S54"/>
</dbReference>
<dbReference type="AlphaFoldDB" id="A0A0R2PBG8"/>
<comment type="caution">
    <text evidence="9">The sequence shown here is derived from an EMBL/GenBank/DDBJ whole genome shotgun (WGS) entry which is preliminary data.</text>
</comment>
<keyword evidence="3 7" id="KW-0812">Transmembrane</keyword>
<dbReference type="GO" id="GO:0004252">
    <property type="term" value="F:serine-type endopeptidase activity"/>
    <property type="evidence" value="ECO:0007669"/>
    <property type="project" value="InterPro"/>
</dbReference>
<feature type="transmembrane region" description="Helical" evidence="7">
    <location>
        <begin position="121"/>
        <end position="139"/>
    </location>
</feature>
<protein>
    <recommendedName>
        <fullName evidence="8">Peptidase S54 rhomboid domain-containing protein</fullName>
    </recommendedName>
</protein>
<gene>
    <name evidence="9" type="ORF">ABR55_03185</name>
</gene>
<evidence type="ECO:0000259" key="8">
    <source>
        <dbReference type="Pfam" id="PF01694"/>
    </source>
</evidence>
<dbReference type="EMBL" id="LIAN01000333">
    <property type="protein sequence ID" value="KRO35303.1"/>
    <property type="molecule type" value="Genomic_DNA"/>
</dbReference>
<evidence type="ECO:0000256" key="2">
    <source>
        <dbReference type="ARBA" id="ARBA00009045"/>
    </source>
</evidence>
<dbReference type="PANTHER" id="PTHR43731:SF14">
    <property type="entry name" value="PRESENILIN-ASSOCIATED RHOMBOID-LIKE PROTEIN, MITOCHONDRIAL"/>
    <property type="match status" value="1"/>
</dbReference>
<feature type="non-terminal residue" evidence="9">
    <location>
        <position position="1"/>
    </location>
</feature>
<sequence>EFVFPDLQGQFALIHGGNYANGFFSGVYTGDWYRLLTVALTHAGWLHLIFNMLALYSLGIPVEAFVGKFRFAIIFFGSLLAASATSIYFGPENIYTVGASGAIYGLFGALFAIGKKAGANYQNIAGILLINLLMTFTIPGIDWRAHVGGLIAGVVITYPLIFRRRT</sequence>
<feature type="transmembrane region" description="Helical" evidence="7">
    <location>
        <begin position="32"/>
        <end position="57"/>
    </location>
</feature>
<evidence type="ECO:0000256" key="3">
    <source>
        <dbReference type="ARBA" id="ARBA00022692"/>
    </source>
</evidence>
<name>A0A0R2PBG8_9ACTN</name>
<dbReference type="SUPFAM" id="SSF144091">
    <property type="entry name" value="Rhomboid-like"/>
    <property type="match status" value="1"/>
</dbReference>
<evidence type="ECO:0000256" key="5">
    <source>
        <dbReference type="ARBA" id="ARBA00022989"/>
    </source>
</evidence>
<feature type="domain" description="Peptidase S54 rhomboid" evidence="8">
    <location>
        <begin position="30"/>
        <end position="160"/>
    </location>
</feature>
<feature type="transmembrane region" description="Helical" evidence="7">
    <location>
        <begin position="145"/>
        <end position="162"/>
    </location>
</feature>
<dbReference type="PANTHER" id="PTHR43731">
    <property type="entry name" value="RHOMBOID PROTEASE"/>
    <property type="match status" value="1"/>
</dbReference>
<reference evidence="9 10" key="1">
    <citation type="submission" date="2015-10" db="EMBL/GenBank/DDBJ databases">
        <title>Metagenome-Assembled Genomes uncover a global brackish microbiome.</title>
        <authorList>
            <person name="Hugerth L.W."/>
            <person name="Larsson J."/>
            <person name="Alneberg J."/>
            <person name="Lindh M.V."/>
            <person name="Legrand C."/>
            <person name="Pinhassi J."/>
            <person name="Andersson A.F."/>
        </authorList>
    </citation>
    <scope>NUCLEOTIDE SEQUENCE [LARGE SCALE GENOMIC DNA]</scope>
    <source>
        <strain evidence="9">BACL15 MAG-120823-bin78</strain>
    </source>
</reference>
<keyword evidence="4" id="KW-0378">Hydrolase</keyword>
<dbReference type="Gene3D" id="1.20.1540.10">
    <property type="entry name" value="Rhomboid-like"/>
    <property type="match status" value="1"/>
</dbReference>
<comment type="similarity">
    <text evidence="2">Belongs to the peptidase S54 family.</text>
</comment>
<evidence type="ECO:0000313" key="10">
    <source>
        <dbReference type="Proteomes" id="UP000052955"/>
    </source>
</evidence>
<evidence type="ECO:0000256" key="6">
    <source>
        <dbReference type="ARBA" id="ARBA00023136"/>
    </source>
</evidence>
<dbReference type="Proteomes" id="UP000052955">
    <property type="component" value="Unassembled WGS sequence"/>
</dbReference>
<organism evidence="9 10">
    <name type="scientific">Actinobacteria bacterium BACL15 MAG-120823-bin78</name>
    <dbReference type="NCBI Taxonomy" id="1655563"/>
    <lineage>
        <taxon>Bacteria</taxon>
        <taxon>Bacillati</taxon>
        <taxon>Actinomycetota</taxon>
        <taxon>Actinomycetes</taxon>
        <taxon>Actinomycetes incertae sedis</taxon>
        <taxon>ac1 cluster</taxon>
    </lineage>
</organism>
<evidence type="ECO:0000313" key="9">
    <source>
        <dbReference type="EMBL" id="KRO35303.1"/>
    </source>
</evidence>
<comment type="subcellular location">
    <subcellularLocation>
        <location evidence="1">Membrane</location>
        <topology evidence="1">Multi-pass membrane protein</topology>
    </subcellularLocation>
</comment>
<dbReference type="Pfam" id="PF01694">
    <property type="entry name" value="Rhomboid"/>
    <property type="match status" value="1"/>
</dbReference>